<evidence type="ECO:0000313" key="11">
    <source>
        <dbReference type="Proteomes" id="UP000006415"/>
    </source>
</evidence>
<organism evidence="10 11">
    <name type="scientific">Scardovia wiggsiae F0424</name>
    <dbReference type="NCBI Taxonomy" id="857290"/>
    <lineage>
        <taxon>Bacteria</taxon>
        <taxon>Bacillati</taxon>
        <taxon>Actinomycetota</taxon>
        <taxon>Actinomycetes</taxon>
        <taxon>Bifidobacteriales</taxon>
        <taxon>Bifidobacteriaceae</taxon>
        <taxon>Scardovia</taxon>
    </lineage>
</organism>
<dbReference type="InterPro" id="IPR041609">
    <property type="entry name" value="PurL_linker"/>
</dbReference>
<reference evidence="10 11" key="1">
    <citation type="submission" date="2012-01" db="EMBL/GenBank/DDBJ databases">
        <title>The Genome Sequence of Scardovia wiggsiae F0424.</title>
        <authorList>
            <consortium name="The Broad Institute Genome Sequencing Platform"/>
            <person name="Earl A."/>
            <person name="Ward D."/>
            <person name="Feldgarden M."/>
            <person name="Gevers D."/>
            <person name="Izard J."/>
            <person name="Ganesan A."/>
            <person name="Baranova O.V."/>
            <person name="Blanton J.M."/>
            <person name="Tanner A.C."/>
            <person name="Mathney J."/>
            <person name="Dewhirst F.E."/>
            <person name="Young S.K."/>
            <person name="Zeng Q."/>
            <person name="Gargeya S."/>
            <person name="Fitzgerald M."/>
            <person name="Haas B."/>
            <person name="Abouelleil A."/>
            <person name="Alvarado L."/>
            <person name="Arachchi H.M."/>
            <person name="Berlin A."/>
            <person name="Chapman S.B."/>
            <person name="Gearin G."/>
            <person name="Goldberg J."/>
            <person name="Griggs A."/>
            <person name="Gujja S."/>
            <person name="Hansen M."/>
            <person name="Heiman D."/>
            <person name="Howarth C."/>
            <person name="Larimer J."/>
            <person name="Lui A."/>
            <person name="MacDonald P.J.P."/>
            <person name="McCowen C."/>
            <person name="Montmayeur A."/>
            <person name="Murphy C."/>
            <person name="Neiman D."/>
            <person name="Pearson M."/>
            <person name="Priest M."/>
            <person name="Roberts A."/>
            <person name="Saif S."/>
            <person name="Shea T."/>
            <person name="Sisk P."/>
            <person name="Stolte C."/>
            <person name="Sykes S."/>
            <person name="Wortman J."/>
            <person name="Nusbaum C."/>
            <person name="Birren B."/>
        </authorList>
    </citation>
    <scope>NUCLEOTIDE SEQUENCE [LARGE SCALE GENOMIC DNA]</scope>
    <source>
        <strain evidence="10 11">F0424</strain>
    </source>
</reference>
<dbReference type="PROSITE" id="PS51273">
    <property type="entry name" value="GATASE_TYPE_1"/>
    <property type="match status" value="1"/>
</dbReference>
<dbReference type="Pfam" id="PF13507">
    <property type="entry name" value="GATase_5"/>
    <property type="match status" value="1"/>
</dbReference>
<feature type="domain" description="PurM-like C-terminal" evidence="8">
    <location>
        <begin position="447"/>
        <end position="600"/>
    </location>
</feature>
<keyword evidence="2" id="KW-0479">Metal-binding</keyword>
<proteinExistence type="predicted"/>
<evidence type="ECO:0000256" key="3">
    <source>
        <dbReference type="ARBA" id="ARBA00022741"/>
    </source>
</evidence>
<evidence type="ECO:0000259" key="9">
    <source>
        <dbReference type="Pfam" id="PF18072"/>
    </source>
</evidence>
<dbReference type="SUPFAM" id="SSF56042">
    <property type="entry name" value="PurM C-terminal domain-like"/>
    <property type="match status" value="2"/>
</dbReference>
<dbReference type="SUPFAM" id="SSF55326">
    <property type="entry name" value="PurM N-terminal domain-like"/>
    <property type="match status" value="2"/>
</dbReference>
<dbReference type="RefSeq" id="WP_007147080.1">
    <property type="nucleotide sequence ID" value="NZ_AKCI01000001.1"/>
</dbReference>
<dbReference type="Gene3D" id="3.30.1330.10">
    <property type="entry name" value="PurM-like, N-terminal domain"/>
    <property type="match status" value="2"/>
</dbReference>
<evidence type="ECO:0000256" key="2">
    <source>
        <dbReference type="ARBA" id="ARBA00022723"/>
    </source>
</evidence>
<dbReference type="STRING" id="857290.HMPREF9156_00012"/>
<dbReference type="eggNOG" id="COG0046">
    <property type="taxonomic scope" value="Bacteria"/>
</dbReference>
<dbReference type="NCBIfam" id="TIGR01857">
    <property type="entry name" value="FGAM-synthase"/>
    <property type="match status" value="1"/>
</dbReference>
<evidence type="ECO:0000256" key="7">
    <source>
        <dbReference type="SAM" id="MobiDB-lite"/>
    </source>
</evidence>
<dbReference type="Pfam" id="PF18072">
    <property type="entry name" value="FGAR-AT_linker"/>
    <property type="match status" value="1"/>
</dbReference>
<dbReference type="GO" id="GO:0005524">
    <property type="term" value="F:ATP binding"/>
    <property type="evidence" value="ECO:0007669"/>
    <property type="project" value="UniProtKB-KW"/>
</dbReference>
<evidence type="ECO:0000256" key="1">
    <source>
        <dbReference type="ARBA" id="ARBA00022598"/>
    </source>
</evidence>
<evidence type="ECO:0000313" key="10">
    <source>
        <dbReference type="EMBL" id="EJD65248.1"/>
    </source>
</evidence>
<dbReference type="EMBL" id="AGZS01000001">
    <property type="protein sequence ID" value="EJD65248.1"/>
    <property type="molecule type" value="Genomic_DNA"/>
</dbReference>
<dbReference type="HOGENOM" id="CLU_003100_2_0_11"/>
<dbReference type="PANTHER" id="PTHR10099:SF1">
    <property type="entry name" value="PHOSPHORIBOSYLFORMYLGLYCINAMIDINE SYNTHASE"/>
    <property type="match status" value="1"/>
</dbReference>
<feature type="domain" description="Phosphoribosylformylglycinamidine synthase linker" evidence="9">
    <location>
        <begin position="197"/>
        <end position="240"/>
    </location>
</feature>
<keyword evidence="6" id="KW-0460">Magnesium</keyword>
<dbReference type="CDD" id="cd02204">
    <property type="entry name" value="PurL_repeat2"/>
    <property type="match status" value="1"/>
</dbReference>
<keyword evidence="1" id="KW-0436">Ligase</keyword>
<dbReference type="InterPro" id="IPR010141">
    <property type="entry name" value="FGAM_synthase"/>
</dbReference>
<protein>
    <submittedName>
        <fullName evidence="10">Phosphoribosylformylglycinamidine synthase</fullName>
    </submittedName>
</protein>
<feature type="region of interest" description="Disordered" evidence="7">
    <location>
        <begin position="1003"/>
        <end position="1035"/>
    </location>
</feature>
<dbReference type="GO" id="GO:0046872">
    <property type="term" value="F:metal ion binding"/>
    <property type="evidence" value="ECO:0007669"/>
    <property type="project" value="UniProtKB-KW"/>
</dbReference>
<gene>
    <name evidence="10" type="ORF">HMPREF9156_00012</name>
</gene>
<sequence length="1305" mass="141189">MAERIYVEKKTQFDTQTRQLLCELRTIAGVTALENLRILKRYDVEGITPELFHQCIDTVFSEPQTDVTYTDLGKAGIGVSAAVDDGTAQAPPLIFAVEYLPGQFDQRADSASECIQLISQTERPAVRTAQVYVLVGSRLTDTDISTIRAYVVNPVDSRIADLARPRTLKAAPPEPGPVETLDGFRKLSQTELKQFIEGYGLAMDLADIAFCQSYFREEERDPTVTEIRVIDTYWSDHCRHTTFNTQLDDITIDDTAVKKAFNEYLRIRHTLQRDNKPVSLMDMGTIGARYLKNTGTLKGLDESEEINACTVKVTVDVDGKDQDWLLLFKNETHNHPTEIEPFGGAATCVGGAIRDPLSGRSYVYQAMRITGASDPRVPVSETLEGKLPQRKLVTTAAAGFSSYGNQIGLAAGEIHELYHPGYIAKRMEIGAVVGAAPQANVRREAPKPGDKVLLLGGRTGRDGIGGATGASKSHNVRSIEKDGAEVQKGNAPVERKLQRLFRRHDAASLIKRCNDFGAGGVAVAVGELADSLEIYLDTVPKKYDGLDGTELAISESQERMAIVLAPEDVDAFLAAAHEENLDATVIAEVTGSGRMRMQWKGRTIVDLGRKFLASNGAGRSQHVHIARQGTYKTPDAWHTGSLSQRMAALADDINAASQKGLSERFDSTIGAATVLMPFGGRRQLTPPMAMVAKFPVDGETTTASAMAWGFNPYIMEADQFAGAYLSVVESVSKLIASGFSREKSYLSFQEYFEKLGNDPSRWGKPAAAMLGALMAQIDLGVGAIGGKDSMSGSFENLDVPPTLVSFAVATGEADDAVSPEFKEAGHQILRISPRYKKDGITPDPHSMVEVMDAVQKLMDTGITPDKASGCTARGAVLAAATPGYGCTAQALFLQCAGNQIGVKLNSSIHPDELFIPRYGSFIIELSPAASHNHEAVRDILGSAGFSADIIGETTDTYTFSIGGEETGLADIQEIWENALEPVFPYRDKSLKTAGTGMPQTVYPADKGVEPLNYDSSQSAPQPGTDKRQRRLSRFTASRPAPKVIIPVFPGNNCEYDSAKAFRRAGADTETFIVNNRSPQDVTKSVKTLADKIRHSQIIMIPGGFSGGDEPDGSAKFITAFFRSPEITDAVRDLLDNRDGLILGICNGFQALIKLGLVPYGDFVPATDKSPTLTFNTIGRHQSRLVHTRIASTLSPWLSQTRQGDIHTVAVSHGEGRFVADRPALDTLVRNGQIATQYTDEAGTPSMSLDVNPNGSVLAAEGITSPDGRIFGKMGHSERSGNGLYRNIPGTAYQPIFEGGVRYFLG</sequence>
<dbReference type="GO" id="GO:0006164">
    <property type="term" value="P:purine nucleotide biosynthetic process"/>
    <property type="evidence" value="ECO:0007669"/>
    <property type="project" value="UniProtKB-KW"/>
</dbReference>
<evidence type="ECO:0000256" key="5">
    <source>
        <dbReference type="ARBA" id="ARBA00022840"/>
    </source>
</evidence>
<keyword evidence="5" id="KW-0067">ATP-binding</keyword>
<dbReference type="InterPro" id="IPR010918">
    <property type="entry name" value="PurM-like_C_dom"/>
</dbReference>
<keyword evidence="11" id="KW-1185">Reference proteome</keyword>
<dbReference type="InterPro" id="IPR036676">
    <property type="entry name" value="PurM-like_C_sf"/>
</dbReference>
<dbReference type="InterPro" id="IPR029062">
    <property type="entry name" value="Class_I_gatase-like"/>
</dbReference>
<name>J0DFY7_9BIFI</name>
<accession>J0DFY7</accession>
<dbReference type="GO" id="GO:0005737">
    <property type="term" value="C:cytoplasm"/>
    <property type="evidence" value="ECO:0007669"/>
    <property type="project" value="TreeGrafter"/>
</dbReference>
<keyword evidence="4" id="KW-0658">Purine biosynthesis</keyword>
<dbReference type="Gene3D" id="3.40.50.880">
    <property type="match status" value="1"/>
</dbReference>
<dbReference type="GO" id="GO:0004642">
    <property type="term" value="F:phosphoribosylformylglycinamidine synthase activity"/>
    <property type="evidence" value="ECO:0007669"/>
    <property type="project" value="TreeGrafter"/>
</dbReference>
<dbReference type="OrthoDB" id="9804441at2"/>
<dbReference type="Proteomes" id="UP000006415">
    <property type="component" value="Unassembled WGS sequence"/>
</dbReference>
<evidence type="ECO:0000256" key="4">
    <source>
        <dbReference type="ARBA" id="ARBA00022755"/>
    </source>
</evidence>
<dbReference type="CDD" id="cd02203">
    <property type="entry name" value="PurL_repeat1"/>
    <property type="match status" value="1"/>
</dbReference>
<dbReference type="Pfam" id="PF02769">
    <property type="entry name" value="AIRS_C"/>
    <property type="match status" value="1"/>
</dbReference>
<evidence type="ECO:0000259" key="8">
    <source>
        <dbReference type="Pfam" id="PF02769"/>
    </source>
</evidence>
<dbReference type="SUPFAM" id="SSF52317">
    <property type="entry name" value="Class I glutamine amidotransferase-like"/>
    <property type="match status" value="1"/>
</dbReference>
<dbReference type="Gene3D" id="3.90.650.10">
    <property type="entry name" value="PurM-like C-terminal domain"/>
    <property type="match status" value="2"/>
</dbReference>
<dbReference type="eggNOG" id="COG0047">
    <property type="taxonomic scope" value="Bacteria"/>
</dbReference>
<dbReference type="SMART" id="SM01211">
    <property type="entry name" value="GATase_5"/>
    <property type="match status" value="1"/>
</dbReference>
<keyword evidence="3" id="KW-0547">Nucleotide-binding</keyword>
<dbReference type="InterPro" id="IPR036921">
    <property type="entry name" value="PurM-like_N_sf"/>
</dbReference>
<dbReference type="PANTHER" id="PTHR10099">
    <property type="entry name" value="PHOSPHORIBOSYLFORMYLGLYCINAMIDINE SYNTHASE"/>
    <property type="match status" value="1"/>
</dbReference>
<evidence type="ECO:0000256" key="6">
    <source>
        <dbReference type="ARBA" id="ARBA00022842"/>
    </source>
</evidence>
<dbReference type="FunFam" id="3.30.1330.10:FF:000013">
    <property type="entry name" value="Phosphoribosylformylglycinamidine synthase"/>
    <property type="match status" value="1"/>
</dbReference>
<comment type="caution">
    <text evidence="10">The sequence shown here is derived from an EMBL/GenBank/DDBJ whole genome shotgun (WGS) entry which is preliminary data.</text>
</comment>